<name>A0ABQ5J8S8_9ASTR</name>
<reference evidence="1" key="1">
    <citation type="journal article" date="2022" name="Int. J. Mol. Sci.">
        <title>Draft Genome of Tanacetum Coccineum: Genomic Comparison of Closely Related Tanacetum-Family Plants.</title>
        <authorList>
            <person name="Yamashiro T."/>
            <person name="Shiraishi A."/>
            <person name="Nakayama K."/>
            <person name="Satake H."/>
        </authorList>
    </citation>
    <scope>NUCLEOTIDE SEQUENCE</scope>
</reference>
<dbReference type="PANTHER" id="PTHR48475">
    <property type="entry name" value="RIBONUCLEASE H"/>
    <property type="match status" value="1"/>
</dbReference>
<protein>
    <submittedName>
        <fullName evidence="1">Reverse transcriptase domain-containing protein</fullName>
    </submittedName>
</protein>
<evidence type="ECO:0000313" key="2">
    <source>
        <dbReference type="Proteomes" id="UP001151760"/>
    </source>
</evidence>
<organism evidence="1 2">
    <name type="scientific">Tanacetum coccineum</name>
    <dbReference type="NCBI Taxonomy" id="301880"/>
    <lineage>
        <taxon>Eukaryota</taxon>
        <taxon>Viridiplantae</taxon>
        <taxon>Streptophyta</taxon>
        <taxon>Embryophyta</taxon>
        <taxon>Tracheophyta</taxon>
        <taxon>Spermatophyta</taxon>
        <taxon>Magnoliopsida</taxon>
        <taxon>eudicotyledons</taxon>
        <taxon>Gunneridae</taxon>
        <taxon>Pentapetalae</taxon>
        <taxon>asterids</taxon>
        <taxon>campanulids</taxon>
        <taxon>Asterales</taxon>
        <taxon>Asteraceae</taxon>
        <taxon>Asteroideae</taxon>
        <taxon>Anthemideae</taxon>
        <taxon>Anthemidinae</taxon>
        <taxon>Tanacetum</taxon>
    </lineage>
</organism>
<dbReference type="SUPFAM" id="SSF53098">
    <property type="entry name" value="Ribonuclease H-like"/>
    <property type="match status" value="1"/>
</dbReference>
<keyword evidence="1" id="KW-0695">RNA-directed DNA polymerase</keyword>
<dbReference type="Proteomes" id="UP001151760">
    <property type="component" value="Unassembled WGS sequence"/>
</dbReference>
<dbReference type="Gene3D" id="3.30.420.10">
    <property type="entry name" value="Ribonuclease H-like superfamily/Ribonuclease H"/>
    <property type="match status" value="1"/>
</dbReference>
<accession>A0ABQ5J8S8</accession>
<dbReference type="InterPro" id="IPR036397">
    <property type="entry name" value="RNaseH_sf"/>
</dbReference>
<keyword evidence="1" id="KW-0808">Transferase</keyword>
<evidence type="ECO:0000313" key="1">
    <source>
        <dbReference type="EMBL" id="GJU08940.1"/>
    </source>
</evidence>
<reference evidence="1" key="2">
    <citation type="submission" date="2022-01" db="EMBL/GenBank/DDBJ databases">
        <authorList>
            <person name="Yamashiro T."/>
            <person name="Shiraishi A."/>
            <person name="Satake H."/>
            <person name="Nakayama K."/>
        </authorList>
    </citation>
    <scope>NUCLEOTIDE SEQUENCE</scope>
</reference>
<keyword evidence="1" id="KW-0548">Nucleotidyltransferase</keyword>
<keyword evidence="2" id="KW-1185">Reference proteome</keyword>
<dbReference type="EMBL" id="BQNB010021681">
    <property type="protein sequence ID" value="GJU08940.1"/>
    <property type="molecule type" value="Genomic_DNA"/>
</dbReference>
<dbReference type="GO" id="GO:0003964">
    <property type="term" value="F:RNA-directed DNA polymerase activity"/>
    <property type="evidence" value="ECO:0007669"/>
    <property type="project" value="UniProtKB-KW"/>
</dbReference>
<proteinExistence type="predicted"/>
<dbReference type="PANTHER" id="PTHR48475:SF2">
    <property type="entry name" value="RIBONUCLEASE H"/>
    <property type="match status" value="1"/>
</dbReference>
<sequence length="195" mass="22854">MNTAVAHPQENGLVERANKSLMEGIKARLGRERAGWVDELPNILWAHRTSLKQRNGETPFSLTYRSKSVIPVEIGMPTHRTMMIREDKNEDELRLNIDLLQERREAAAIREAKYKTKMEHYYNQKVRPMSFNPDEYVFRRNEASRVEDQGKLGLKWEGPYRVTETYQNGSYKLQTMGGKEVPQTWHGINLRKCYI</sequence>
<gene>
    <name evidence="1" type="ORF">Tco_1125370</name>
</gene>
<dbReference type="InterPro" id="IPR012337">
    <property type="entry name" value="RNaseH-like_sf"/>
</dbReference>
<comment type="caution">
    <text evidence="1">The sequence shown here is derived from an EMBL/GenBank/DDBJ whole genome shotgun (WGS) entry which is preliminary data.</text>
</comment>